<evidence type="ECO:0000313" key="1">
    <source>
        <dbReference type="EMBL" id="KAK0734483.1"/>
    </source>
</evidence>
<protein>
    <submittedName>
        <fullName evidence="1">Uncharacterized protein</fullName>
    </submittedName>
</protein>
<dbReference type="GeneID" id="85327957"/>
<reference evidence="1" key="1">
    <citation type="submission" date="2023-06" db="EMBL/GenBank/DDBJ databases">
        <title>Genome-scale phylogeny and comparative genomics of the fungal order Sordariales.</title>
        <authorList>
            <consortium name="Lawrence Berkeley National Laboratory"/>
            <person name="Hensen N."/>
            <person name="Bonometti L."/>
            <person name="Westerberg I."/>
            <person name="Brannstrom I.O."/>
            <person name="Guillou S."/>
            <person name="Cros-Aarteil S."/>
            <person name="Calhoun S."/>
            <person name="Haridas S."/>
            <person name="Kuo A."/>
            <person name="Mondo S."/>
            <person name="Pangilinan J."/>
            <person name="Riley R."/>
            <person name="LaButti K."/>
            <person name="Andreopoulos B."/>
            <person name="Lipzen A."/>
            <person name="Chen C."/>
            <person name="Yanf M."/>
            <person name="Daum C."/>
            <person name="Ng V."/>
            <person name="Clum A."/>
            <person name="Steindorff A."/>
            <person name="Ohm R."/>
            <person name="Martin F."/>
            <person name="Silar P."/>
            <person name="Natvig D."/>
            <person name="Lalanne C."/>
            <person name="Gautier V."/>
            <person name="Ament-velasquez S.L."/>
            <person name="Kruys A."/>
            <person name="Hutchinson M.I."/>
            <person name="Powell A.J."/>
            <person name="Barry K."/>
            <person name="Miller A.N."/>
            <person name="Grigoriev I.V."/>
            <person name="Debuchy R."/>
            <person name="Gladieux P."/>
            <person name="Thoren M.H."/>
            <person name="Johannesson H."/>
        </authorList>
    </citation>
    <scope>NUCLEOTIDE SEQUENCE</scope>
    <source>
        <strain evidence="1">SMH2392-1A</strain>
    </source>
</reference>
<gene>
    <name evidence="1" type="ORF">B0T26DRAFT_746382</name>
</gene>
<dbReference type="AlphaFoldDB" id="A0AA40BI68"/>
<dbReference type="RefSeq" id="XP_060303360.1">
    <property type="nucleotide sequence ID" value="XM_060444687.1"/>
</dbReference>
<name>A0AA40BI68_9PEZI</name>
<dbReference type="EMBL" id="JAUIRO010000001">
    <property type="protein sequence ID" value="KAK0734483.1"/>
    <property type="molecule type" value="Genomic_DNA"/>
</dbReference>
<comment type="caution">
    <text evidence="1">The sequence shown here is derived from an EMBL/GenBank/DDBJ whole genome shotgun (WGS) entry which is preliminary data.</text>
</comment>
<organism evidence="1 2">
    <name type="scientific">Lasiosphaeria miniovina</name>
    <dbReference type="NCBI Taxonomy" id="1954250"/>
    <lineage>
        <taxon>Eukaryota</taxon>
        <taxon>Fungi</taxon>
        <taxon>Dikarya</taxon>
        <taxon>Ascomycota</taxon>
        <taxon>Pezizomycotina</taxon>
        <taxon>Sordariomycetes</taxon>
        <taxon>Sordariomycetidae</taxon>
        <taxon>Sordariales</taxon>
        <taxon>Lasiosphaeriaceae</taxon>
        <taxon>Lasiosphaeria</taxon>
    </lineage>
</organism>
<proteinExistence type="predicted"/>
<accession>A0AA40BI68</accession>
<dbReference type="Proteomes" id="UP001172101">
    <property type="component" value="Unassembled WGS sequence"/>
</dbReference>
<sequence>MTGAPPSLSTQMSHIEDFLSRNVRTAAQLCDLEPLFATVFSGTDHLDGAFSEVRDTTAASLALGRAGNLSPSQASIIIRYPTNDAMPLMDRMLLHLRKPSRQIWCRWGLEDLEDLGWEFDGQDRRMADLEGGEETASNSEKEAPCPADLDSLARMAVHYFSVRNQQHASNDD</sequence>
<evidence type="ECO:0000313" key="2">
    <source>
        <dbReference type="Proteomes" id="UP001172101"/>
    </source>
</evidence>
<keyword evidence="2" id="KW-1185">Reference proteome</keyword>